<reference evidence="2 3" key="1">
    <citation type="submission" date="2019-03" db="EMBL/GenBank/DDBJ databases">
        <title>Genomic Encyclopedia of Type Strains, Phase IV (KMG-IV): sequencing the most valuable type-strain genomes for metagenomic binning, comparative biology and taxonomic classification.</title>
        <authorList>
            <person name="Goeker M."/>
        </authorList>
    </citation>
    <scope>NUCLEOTIDE SEQUENCE [LARGE SCALE GENOMIC DNA]</scope>
    <source>
        <strain evidence="2 3">LX-B</strain>
    </source>
</reference>
<sequence>MDELITAAEVMKILKISRATLNRWVKAGKIPSLKLGEGRKGTVRFKLKDIEEFINNLNE</sequence>
<proteinExistence type="predicted"/>
<dbReference type="NCBIfam" id="TIGR01764">
    <property type="entry name" value="excise"/>
    <property type="match status" value="1"/>
</dbReference>
<evidence type="ECO:0000259" key="1">
    <source>
        <dbReference type="Pfam" id="PF12728"/>
    </source>
</evidence>
<dbReference type="Pfam" id="PF12728">
    <property type="entry name" value="HTH_17"/>
    <property type="match status" value="1"/>
</dbReference>
<dbReference type="SUPFAM" id="SSF46955">
    <property type="entry name" value="Putative DNA-binding domain"/>
    <property type="match status" value="1"/>
</dbReference>
<evidence type="ECO:0000313" key="2">
    <source>
        <dbReference type="EMBL" id="TCL71546.1"/>
    </source>
</evidence>
<protein>
    <submittedName>
        <fullName evidence="2">AlpA family transcriptional regulator</fullName>
    </submittedName>
</protein>
<evidence type="ECO:0000313" key="3">
    <source>
        <dbReference type="Proteomes" id="UP000295008"/>
    </source>
</evidence>
<dbReference type="Proteomes" id="UP000295008">
    <property type="component" value="Unassembled WGS sequence"/>
</dbReference>
<dbReference type="InterPro" id="IPR009061">
    <property type="entry name" value="DNA-bd_dom_put_sf"/>
</dbReference>
<dbReference type="GO" id="GO:0003677">
    <property type="term" value="F:DNA binding"/>
    <property type="evidence" value="ECO:0007669"/>
    <property type="project" value="InterPro"/>
</dbReference>
<dbReference type="OrthoDB" id="3575335at2"/>
<dbReference type="InterPro" id="IPR010093">
    <property type="entry name" value="SinI_DNA-bd"/>
</dbReference>
<feature type="domain" description="Helix-turn-helix" evidence="1">
    <location>
        <begin position="5"/>
        <end position="56"/>
    </location>
</feature>
<dbReference type="InterPro" id="IPR041657">
    <property type="entry name" value="HTH_17"/>
</dbReference>
<dbReference type="Gene3D" id="1.10.1660.10">
    <property type="match status" value="1"/>
</dbReference>
<comment type="caution">
    <text evidence="2">The sequence shown here is derived from an EMBL/GenBank/DDBJ whole genome shotgun (WGS) entry which is preliminary data.</text>
</comment>
<dbReference type="AlphaFoldDB" id="A0A4R1RXY3"/>
<name>A0A4R1RXY3_HYDET</name>
<gene>
    <name evidence="2" type="ORF">EDC14_10078</name>
</gene>
<dbReference type="RefSeq" id="WP_132013694.1">
    <property type="nucleotide sequence ID" value="NZ_SLUN01000007.1"/>
</dbReference>
<keyword evidence="3" id="KW-1185">Reference proteome</keyword>
<organism evidence="2 3">
    <name type="scientific">Hydrogenispora ethanolica</name>
    <dbReference type="NCBI Taxonomy" id="1082276"/>
    <lineage>
        <taxon>Bacteria</taxon>
        <taxon>Bacillati</taxon>
        <taxon>Bacillota</taxon>
        <taxon>Hydrogenispora</taxon>
    </lineage>
</organism>
<dbReference type="EMBL" id="SLUN01000007">
    <property type="protein sequence ID" value="TCL71546.1"/>
    <property type="molecule type" value="Genomic_DNA"/>
</dbReference>
<accession>A0A4R1RXY3</accession>